<protein>
    <submittedName>
        <fullName evidence="1">Uncharacterized protein</fullName>
    </submittedName>
</protein>
<gene>
    <name evidence="1" type="ORF">UFOVP136_47</name>
</gene>
<dbReference type="EMBL" id="LR796257">
    <property type="protein sequence ID" value="CAB4132124.1"/>
    <property type="molecule type" value="Genomic_DNA"/>
</dbReference>
<evidence type="ECO:0000313" key="1">
    <source>
        <dbReference type="EMBL" id="CAB4132124.1"/>
    </source>
</evidence>
<organism evidence="1">
    <name type="scientific">uncultured Caudovirales phage</name>
    <dbReference type="NCBI Taxonomy" id="2100421"/>
    <lineage>
        <taxon>Viruses</taxon>
        <taxon>Duplodnaviria</taxon>
        <taxon>Heunggongvirae</taxon>
        <taxon>Uroviricota</taxon>
        <taxon>Caudoviricetes</taxon>
        <taxon>Peduoviridae</taxon>
        <taxon>Maltschvirus</taxon>
        <taxon>Maltschvirus maltsch</taxon>
    </lineage>
</organism>
<sequence length="336" mass="37100">MRYYELTITPQNTDSPADEKAILCTGVQSNATNTKQKPIVFSSLKKDGSHNPNALQIEFDLPVAGFHDPVGNGNNAYIRLSGIPLELIAQSRDLNNSMVEIQAGMSKGLPLVNPEQRGLIMSGQVFQCFGNWQGENTTLDIVVMPLGSTTGNYTFQWKAGVKMADMITQTLKRNHPDYTIKSTVSDNLVISNDETGMYGSISQFAKWAFQRSRSIITDLGYTGVTIIVQGKTIVIQDGSSQKKPKAIKYTDIIGQPTWILVGGMQLKVNMRADLFVGDFITIPESAVKMTTKAAFGFKKNKMSFDGNYQITQIRHLGNSRQPDANSWVTIIDCLEQ</sequence>
<name>A0A6J5LC77_9CAUD</name>
<accession>A0A6J5LC77</accession>
<proteinExistence type="predicted"/>
<reference evidence="1" key="1">
    <citation type="submission" date="2020-04" db="EMBL/GenBank/DDBJ databases">
        <authorList>
            <person name="Chiriac C."/>
            <person name="Salcher M."/>
            <person name="Ghai R."/>
            <person name="Kavagutti S V."/>
        </authorList>
    </citation>
    <scope>NUCLEOTIDE SEQUENCE</scope>
</reference>